<sequence>MERLKKKGKGVLKHSHKKKSEISQGLIARRFILINRNENQKTFDFEETVKKYVTVFTYTSCSIFSNT</sequence>
<comment type="caution">
    <text evidence="1">The sequence shown here is derived from an EMBL/GenBank/DDBJ whole genome shotgun (WGS) entry which is preliminary data.</text>
</comment>
<reference evidence="1 2" key="2">
    <citation type="journal article" date="2022" name="Mol. Ecol. Resour.">
        <title>The genomes of chicory, endive, great burdock and yacon provide insights into Asteraceae paleo-polyploidization history and plant inulin production.</title>
        <authorList>
            <person name="Fan W."/>
            <person name="Wang S."/>
            <person name="Wang H."/>
            <person name="Wang A."/>
            <person name="Jiang F."/>
            <person name="Liu H."/>
            <person name="Zhao H."/>
            <person name="Xu D."/>
            <person name="Zhang Y."/>
        </authorList>
    </citation>
    <scope>NUCLEOTIDE SEQUENCE [LARGE SCALE GENOMIC DNA]</scope>
    <source>
        <strain evidence="2">cv. Yunnan</strain>
        <tissue evidence="1">Leaves</tissue>
    </source>
</reference>
<dbReference type="EMBL" id="CM042045">
    <property type="protein sequence ID" value="KAI3683273.1"/>
    <property type="molecule type" value="Genomic_DNA"/>
</dbReference>
<dbReference type="Proteomes" id="UP001056120">
    <property type="component" value="Linkage Group LG28"/>
</dbReference>
<accession>A0ACB8YD33</accession>
<proteinExistence type="predicted"/>
<organism evidence="1 2">
    <name type="scientific">Smallanthus sonchifolius</name>
    <dbReference type="NCBI Taxonomy" id="185202"/>
    <lineage>
        <taxon>Eukaryota</taxon>
        <taxon>Viridiplantae</taxon>
        <taxon>Streptophyta</taxon>
        <taxon>Embryophyta</taxon>
        <taxon>Tracheophyta</taxon>
        <taxon>Spermatophyta</taxon>
        <taxon>Magnoliopsida</taxon>
        <taxon>eudicotyledons</taxon>
        <taxon>Gunneridae</taxon>
        <taxon>Pentapetalae</taxon>
        <taxon>asterids</taxon>
        <taxon>campanulids</taxon>
        <taxon>Asterales</taxon>
        <taxon>Asteraceae</taxon>
        <taxon>Asteroideae</taxon>
        <taxon>Heliantheae alliance</taxon>
        <taxon>Millerieae</taxon>
        <taxon>Smallanthus</taxon>
    </lineage>
</organism>
<keyword evidence="2" id="KW-1185">Reference proteome</keyword>
<gene>
    <name evidence="1" type="ORF">L1987_83776</name>
</gene>
<name>A0ACB8YD33_9ASTR</name>
<evidence type="ECO:0000313" key="1">
    <source>
        <dbReference type="EMBL" id="KAI3683273.1"/>
    </source>
</evidence>
<evidence type="ECO:0000313" key="2">
    <source>
        <dbReference type="Proteomes" id="UP001056120"/>
    </source>
</evidence>
<reference evidence="2" key="1">
    <citation type="journal article" date="2022" name="Mol. Ecol. Resour.">
        <title>The genomes of chicory, endive, great burdock and yacon provide insights into Asteraceae palaeo-polyploidization history and plant inulin production.</title>
        <authorList>
            <person name="Fan W."/>
            <person name="Wang S."/>
            <person name="Wang H."/>
            <person name="Wang A."/>
            <person name="Jiang F."/>
            <person name="Liu H."/>
            <person name="Zhao H."/>
            <person name="Xu D."/>
            <person name="Zhang Y."/>
        </authorList>
    </citation>
    <scope>NUCLEOTIDE SEQUENCE [LARGE SCALE GENOMIC DNA]</scope>
    <source>
        <strain evidence="2">cv. Yunnan</strain>
    </source>
</reference>
<protein>
    <submittedName>
        <fullName evidence="1">Uncharacterized protein</fullName>
    </submittedName>
</protein>